<dbReference type="InterPro" id="IPR027417">
    <property type="entry name" value="P-loop_NTPase"/>
</dbReference>
<reference evidence="3" key="1">
    <citation type="journal article" date="2019" name="Int. J. Syst. Evol. Microbiol.">
        <title>The Global Catalogue of Microorganisms (GCM) 10K type strain sequencing project: providing services to taxonomists for standard genome sequencing and annotation.</title>
        <authorList>
            <consortium name="The Broad Institute Genomics Platform"/>
            <consortium name="The Broad Institute Genome Sequencing Center for Infectious Disease"/>
            <person name="Wu L."/>
            <person name="Ma J."/>
        </authorList>
    </citation>
    <scope>NUCLEOTIDE SEQUENCE [LARGE SCALE GENOMIC DNA]</scope>
    <source>
        <strain evidence="3">JCM 14304</strain>
    </source>
</reference>
<evidence type="ECO:0000313" key="3">
    <source>
        <dbReference type="Proteomes" id="UP001500190"/>
    </source>
</evidence>
<feature type="region of interest" description="Disordered" evidence="1">
    <location>
        <begin position="854"/>
        <end position="881"/>
    </location>
</feature>
<sequence length="881" mass="94997">MSQVPGVDRVTRTDRLGNPISLGDVLPESKAILFTGPPGMGKSTELDRAEDLAAQHGWTTIRMSASANIPIEHHLTAAVRNSLDTLDRRFRQRRPPTTGVGRMLARFRPDPLRKLRTTVNDLTRSGRKTRVGVETRVGGGPVQVIHKTEQDTTAYDKLGTTLNDFADELGKLTEIDDKPILLLVDNIDKAAEPDRAGLNELAIHIEGLDRPVWLIAAGGSMSTSSLMVASRRMSGIATTTSNQFDIRELEPVADEQLRPAVTRPLEAAGIPYDEVAIENLLAAANGHPARIRNFCNAAVAYRDQEQGITVLTAARAIAHVNADAAQMYQDVWDQKDTTAAQKDLLARVAAEGSNGLSMPAVTQAAGPGTWQQIDEARQDLVARGLLREHDGTVVTIPDHGFRDWLNDYLGQIPKPPAATPVLPEAGARSAALAPAHPTGRRERTNEVFGSGAKLVHQVDRKDDRGRALSLDQRVPRGTSVLFTGPPGSGTSQELSRTKQLADQEGWISIRLDATRREPIEARVIRALQSQMGAFEARFPPGEVNQLKKLVNGMAIRTQNRMHTAQARFGWPGAFQVGVHRSWEGVAKDSVGATLNDVAAQLGRMTAPTGQPMLLMVDNLDAASKSDLTTLTELSAHLRRARKPLFLIAAGGEEATSRLLEASGGKAGKETMEAARWDVRRLTPLNAEELRPALARPLQEAGIRSTPQAVDQLLAAANGNPSRLRTLTGEALDLAGPDQALTAETVGTAIEQHQIRSRVLYDAAWYNCTPEQKDLLARTASHGAQGIPIPARSGTDPNRWSLDGAAQKLVSNGLLTRTGQQIKVGDPGFQKWVQTRLGVAAAQSGVVQASQAKAAVPTGQLTGERAPELRAAGQSRDLQTNR</sequence>
<evidence type="ECO:0000256" key="1">
    <source>
        <dbReference type="SAM" id="MobiDB-lite"/>
    </source>
</evidence>
<evidence type="ECO:0008006" key="4">
    <source>
        <dbReference type="Google" id="ProtNLM"/>
    </source>
</evidence>
<dbReference type="SUPFAM" id="SSF52540">
    <property type="entry name" value="P-loop containing nucleoside triphosphate hydrolases"/>
    <property type="match status" value="2"/>
</dbReference>
<dbReference type="Proteomes" id="UP001500190">
    <property type="component" value="Unassembled WGS sequence"/>
</dbReference>
<comment type="caution">
    <text evidence="2">The sequence shown here is derived from an EMBL/GenBank/DDBJ whole genome shotgun (WGS) entry which is preliminary data.</text>
</comment>
<evidence type="ECO:0000313" key="2">
    <source>
        <dbReference type="EMBL" id="GAA1573864.1"/>
    </source>
</evidence>
<name>A0ABP4P755_9ACTN</name>
<keyword evidence="3" id="KW-1185">Reference proteome</keyword>
<dbReference type="EMBL" id="BAAAND010000003">
    <property type="protein sequence ID" value="GAA1573864.1"/>
    <property type="molecule type" value="Genomic_DNA"/>
</dbReference>
<accession>A0ABP4P755</accession>
<gene>
    <name evidence="2" type="ORF">GCM10009742_16050</name>
</gene>
<proteinExistence type="predicted"/>
<dbReference type="RefSeq" id="WP_344188789.1">
    <property type="nucleotide sequence ID" value="NZ_BAAAND010000003.1"/>
</dbReference>
<dbReference type="Gene3D" id="3.40.50.300">
    <property type="entry name" value="P-loop containing nucleotide triphosphate hydrolases"/>
    <property type="match status" value="1"/>
</dbReference>
<protein>
    <recommendedName>
        <fullName evidence="4">AAA ATPase-like protein</fullName>
    </recommendedName>
</protein>
<organism evidence="2 3">
    <name type="scientific">Kribbella karoonensis</name>
    <dbReference type="NCBI Taxonomy" id="324851"/>
    <lineage>
        <taxon>Bacteria</taxon>
        <taxon>Bacillati</taxon>
        <taxon>Actinomycetota</taxon>
        <taxon>Actinomycetes</taxon>
        <taxon>Propionibacteriales</taxon>
        <taxon>Kribbellaceae</taxon>
        <taxon>Kribbella</taxon>
    </lineage>
</organism>